<evidence type="ECO:0000313" key="3">
    <source>
        <dbReference type="Proteomes" id="UP000277108"/>
    </source>
</evidence>
<organism evidence="2 3">
    <name type="scientific">Abyssicoccus albus</name>
    <dbReference type="NCBI Taxonomy" id="1817405"/>
    <lineage>
        <taxon>Bacteria</taxon>
        <taxon>Bacillati</taxon>
        <taxon>Bacillota</taxon>
        <taxon>Bacilli</taxon>
        <taxon>Bacillales</taxon>
        <taxon>Abyssicoccaceae</taxon>
    </lineage>
</organism>
<evidence type="ECO:0000256" key="1">
    <source>
        <dbReference type="SAM" id="MobiDB-lite"/>
    </source>
</evidence>
<dbReference type="Proteomes" id="UP000277108">
    <property type="component" value="Unassembled WGS sequence"/>
</dbReference>
<dbReference type="OrthoDB" id="1879519at2"/>
<accession>A0A3N5C5Q0</accession>
<dbReference type="EMBL" id="RKRK01000006">
    <property type="protein sequence ID" value="RPF54742.1"/>
    <property type="molecule type" value="Genomic_DNA"/>
</dbReference>
<comment type="caution">
    <text evidence="2">The sequence shown here is derived from an EMBL/GenBank/DDBJ whole genome shotgun (WGS) entry which is preliminary data.</text>
</comment>
<dbReference type="Pfam" id="PF05133">
    <property type="entry name" value="SPP1_portal"/>
    <property type="match status" value="1"/>
</dbReference>
<evidence type="ECO:0000313" key="2">
    <source>
        <dbReference type="EMBL" id="RPF54742.1"/>
    </source>
</evidence>
<name>A0A3N5C5Q0_9BACL</name>
<proteinExistence type="predicted"/>
<feature type="region of interest" description="Disordered" evidence="1">
    <location>
        <begin position="492"/>
        <end position="532"/>
    </location>
</feature>
<sequence>MTAPDYNLLTPAVLDSLLKRPIEKALGEREIKRINDIYANYDYYNGKQDVNEFGQYIYPTESTDRKGRDFEPTRYWTNYFKAFIKRKSRWQMAGQHSIDVKPTKDDRASNEKSQKVEDLLTKLWHDNQMDAKKMQIARDRLIAGSVAVKLSFNPRTGKLHWIWHNASEVFPIYSKDGFHDLIGCDIIIAQESREEVDRLEYVRQSFRLDESRNECWVDERVFDETLQEIEVIQDKTYLGFDFIPMVMFDVETVNSNTTNFDDLEDMKVLTRILNDMMEDANDSLKFEMFSMTVIKNAKLDNPDDIVVAPGSLLKVDSAQGGHPADVESVQNGFKWKEAYKDQYNRIKSALHELSGLPMIVPQELNFGGMNDRALQVLYQDIIQETQEHWLKYNEDFKELFEKSLMYLQARKDSKKFSYDKSTVSSVELSELDISMNFILPLPDDRENLVDLLTKEVDTGFESRKNAMKRLGVKNPGEKENEIFEELMQQRNMDDPLGDGLRNLRNSATSPIEEELTEDNTIPQEQEELMDEE</sequence>
<dbReference type="RefSeq" id="WP_123808606.1">
    <property type="nucleotide sequence ID" value="NZ_RKRK01000006.1"/>
</dbReference>
<keyword evidence="3" id="KW-1185">Reference proteome</keyword>
<dbReference type="AlphaFoldDB" id="A0A3N5C5Q0"/>
<gene>
    <name evidence="2" type="ORF">EDD62_1702</name>
</gene>
<dbReference type="InterPro" id="IPR021145">
    <property type="entry name" value="Portal_protein_SPP1_Gp6-like"/>
</dbReference>
<reference evidence="2 3" key="1">
    <citation type="submission" date="2018-11" db="EMBL/GenBank/DDBJ databases">
        <title>Genomic Encyclopedia of Type Strains, Phase IV (KMG-IV): sequencing the most valuable type-strain genomes for metagenomic binning, comparative biology and taxonomic classification.</title>
        <authorList>
            <person name="Goeker M."/>
        </authorList>
    </citation>
    <scope>NUCLEOTIDE SEQUENCE [LARGE SCALE GENOMIC DNA]</scope>
    <source>
        <strain evidence="2 3">DSM 29158</strain>
    </source>
</reference>
<protein>
    <submittedName>
        <fullName evidence="2">SPP1 Gp6-like portal protein</fullName>
    </submittedName>
</protein>